<name>A0A9N9DSH0_9GLOM</name>
<dbReference type="EMBL" id="CAJVPQ010004153">
    <property type="protein sequence ID" value="CAG8645777.1"/>
    <property type="molecule type" value="Genomic_DNA"/>
</dbReference>
<organism evidence="1 2">
    <name type="scientific">Funneliformis caledonium</name>
    <dbReference type="NCBI Taxonomy" id="1117310"/>
    <lineage>
        <taxon>Eukaryota</taxon>
        <taxon>Fungi</taxon>
        <taxon>Fungi incertae sedis</taxon>
        <taxon>Mucoromycota</taxon>
        <taxon>Glomeromycotina</taxon>
        <taxon>Glomeromycetes</taxon>
        <taxon>Glomerales</taxon>
        <taxon>Glomeraceae</taxon>
        <taxon>Funneliformis</taxon>
    </lineage>
</organism>
<evidence type="ECO:0000313" key="1">
    <source>
        <dbReference type="EMBL" id="CAG8645777.1"/>
    </source>
</evidence>
<dbReference type="AlphaFoldDB" id="A0A9N9DSH0"/>
<accession>A0A9N9DSH0</accession>
<comment type="caution">
    <text evidence="1">The sequence shown here is derived from an EMBL/GenBank/DDBJ whole genome shotgun (WGS) entry which is preliminary data.</text>
</comment>
<reference evidence="1" key="1">
    <citation type="submission" date="2021-06" db="EMBL/GenBank/DDBJ databases">
        <authorList>
            <person name="Kallberg Y."/>
            <person name="Tangrot J."/>
            <person name="Rosling A."/>
        </authorList>
    </citation>
    <scope>NUCLEOTIDE SEQUENCE</scope>
    <source>
        <strain evidence="1">UK204</strain>
    </source>
</reference>
<feature type="non-terminal residue" evidence="1">
    <location>
        <position position="1"/>
    </location>
</feature>
<proteinExistence type="predicted"/>
<evidence type="ECO:0000313" key="2">
    <source>
        <dbReference type="Proteomes" id="UP000789570"/>
    </source>
</evidence>
<protein>
    <submittedName>
        <fullName evidence="1">15754_t:CDS:1</fullName>
    </submittedName>
</protein>
<dbReference type="Proteomes" id="UP000789570">
    <property type="component" value="Unassembled WGS sequence"/>
</dbReference>
<sequence>KSGQYYEQQSPVPNQQEQLSLNYVTLSNALSTQLEGKPEKRKPKDDRNLTKVWDTKAWDKKDVIYYRYERGKIHPDMKLTYLVNDVWWEEPVLVQQENAYTQLYEMLDIISPSSY</sequence>
<keyword evidence="2" id="KW-1185">Reference proteome</keyword>
<gene>
    <name evidence="1" type="ORF">FCALED_LOCUS10803</name>
</gene>